<feature type="compositionally biased region" description="Basic and acidic residues" evidence="1">
    <location>
        <begin position="24"/>
        <end position="38"/>
    </location>
</feature>
<protein>
    <submittedName>
        <fullName evidence="2">Uncharacterized protein</fullName>
    </submittedName>
</protein>
<evidence type="ECO:0000313" key="3">
    <source>
        <dbReference type="Proteomes" id="UP000799779"/>
    </source>
</evidence>
<dbReference type="AlphaFoldDB" id="A0A6A5W130"/>
<organism evidence="2 3">
    <name type="scientific">Amniculicola lignicola CBS 123094</name>
    <dbReference type="NCBI Taxonomy" id="1392246"/>
    <lineage>
        <taxon>Eukaryota</taxon>
        <taxon>Fungi</taxon>
        <taxon>Dikarya</taxon>
        <taxon>Ascomycota</taxon>
        <taxon>Pezizomycotina</taxon>
        <taxon>Dothideomycetes</taxon>
        <taxon>Pleosporomycetidae</taxon>
        <taxon>Pleosporales</taxon>
        <taxon>Amniculicolaceae</taxon>
        <taxon>Amniculicola</taxon>
    </lineage>
</organism>
<keyword evidence="3" id="KW-1185">Reference proteome</keyword>
<reference evidence="2" key="1">
    <citation type="journal article" date="2020" name="Stud. Mycol.">
        <title>101 Dothideomycetes genomes: a test case for predicting lifestyles and emergence of pathogens.</title>
        <authorList>
            <person name="Haridas S."/>
            <person name="Albert R."/>
            <person name="Binder M."/>
            <person name="Bloem J."/>
            <person name="Labutti K."/>
            <person name="Salamov A."/>
            <person name="Andreopoulos B."/>
            <person name="Baker S."/>
            <person name="Barry K."/>
            <person name="Bills G."/>
            <person name="Bluhm B."/>
            <person name="Cannon C."/>
            <person name="Castanera R."/>
            <person name="Culley D."/>
            <person name="Daum C."/>
            <person name="Ezra D."/>
            <person name="Gonzalez J."/>
            <person name="Henrissat B."/>
            <person name="Kuo A."/>
            <person name="Liang C."/>
            <person name="Lipzen A."/>
            <person name="Lutzoni F."/>
            <person name="Magnuson J."/>
            <person name="Mondo S."/>
            <person name="Nolan M."/>
            <person name="Ohm R."/>
            <person name="Pangilinan J."/>
            <person name="Park H.-J."/>
            <person name="Ramirez L."/>
            <person name="Alfaro M."/>
            <person name="Sun H."/>
            <person name="Tritt A."/>
            <person name="Yoshinaga Y."/>
            <person name="Zwiers L.-H."/>
            <person name="Turgeon B."/>
            <person name="Goodwin S."/>
            <person name="Spatafora J."/>
            <person name="Crous P."/>
            <person name="Grigoriev I."/>
        </authorList>
    </citation>
    <scope>NUCLEOTIDE SEQUENCE</scope>
    <source>
        <strain evidence="2">CBS 123094</strain>
    </source>
</reference>
<dbReference type="OrthoDB" id="3709578at2759"/>
<feature type="compositionally biased region" description="Basic and acidic residues" evidence="1">
    <location>
        <begin position="97"/>
        <end position="107"/>
    </location>
</feature>
<gene>
    <name evidence="2" type="ORF">P154DRAFT_580849</name>
</gene>
<name>A0A6A5W130_9PLEO</name>
<dbReference type="EMBL" id="ML977639">
    <property type="protein sequence ID" value="KAF1995410.1"/>
    <property type="molecule type" value="Genomic_DNA"/>
</dbReference>
<feature type="region of interest" description="Disordered" evidence="1">
    <location>
        <begin position="88"/>
        <end position="107"/>
    </location>
</feature>
<sequence length="107" mass="12074">MSPPKRAIFSVNIESSSESVYQRAENKDHRNEAQHQESTHGTSHVEILTKPFQKEAKRSVERVLDGKIVDQQDGNEYEVGSIESAIEKKKKKGTGKSVKEEFDTSDL</sequence>
<accession>A0A6A5W130</accession>
<feature type="region of interest" description="Disordered" evidence="1">
    <location>
        <begin position="1"/>
        <end position="48"/>
    </location>
</feature>
<proteinExistence type="predicted"/>
<dbReference type="Proteomes" id="UP000799779">
    <property type="component" value="Unassembled WGS sequence"/>
</dbReference>
<evidence type="ECO:0000256" key="1">
    <source>
        <dbReference type="SAM" id="MobiDB-lite"/>
    </source>
</evidence>
<evidence type="ECO:0000313" key="2">
    <source>
        <dbReference type="EMBL" id="KAF1995410.1"/>
    </source>
</evidence>